<gene>
    <name evidence="1" type="ORF">IXB50_05430</name>
</gene>
<sequence>MGGWVDGWMGDGLLGGVLPLVQGDELSDELGHAVVKVLVFGGDDEKMCGTLEEIV</sequence>
<reference evidence="1" key="1">
    <citation type="submission" date="2020-11" db="EMBL/GenBank/DDBJ databases">
        <authorList>
            <person name="Konstantinou D."/>
            <person name="Gkelis S."/>
            <person name="Popin R."/>
            <person name="Fewer D."/>
            <person name="Sivonen K."/>
        </authorList>
    </citation>
    <scope>NUCLEOTIDE SEQUENCE</scope>
    <source>
        <strain evidence="1">TAU-MAC 1115</strain>
    </source>
</reference>
<dbReference type="EMBL" id="JADOES010000007">
    <property type="protein sequence ID" value="MBT9314860.1"/>
    <property type="molecule type" value="Genomic_DNA"/>
</dbReference>
<evidence type="ECO:0000313" key="2">
    <source>
        <dbReference type="Proteomes" id="UP000717364"/>
    </source>
</evidence>
<organism evidence="1 2">
    <name type="scientific">Leptothoe spongobia TAU-MAC 1115</name>
    <dbReference type="NCBI Taxonomy" id="1967444"/>
    <lineage>
        <taxon>Bacteria</taxon>
        <taxon>Bacillati</taxon>
        <taxon>Cyanobacteriota</taxon>
        <taxon>Cyanophyceae</taxon>
        <taxon>Nodosilineales</taxon>
        <taxon>Cymatolegaceae</taxon>
        <taxon>Leptothoe</taxon>
        <taxon>Leptothoe spongobia</taxon>
    </lineage>
</organism>
<name>A0A947GGC8_9CYAN</name>
<proteinExistence type="predicted"/>
<comment type="caution">
    <text evidence="1">The sequence shown here is derived from an EMBL/GenBank/DDBJ whole genome shotgun (WGS) entry which is preliminary data.</text>
</comment>
<accession>A0A947GGC8</accession>
<evidence type="ECO:0000313" key="1">
    <source>
        <dbReference type="EMBL" id="MBT9314860.1"/>
    </source>
</evidence>
<keyword evidence="2" id="KW-1185">Reference proteome</keyword>
<dbReference type="Proteomes" id="UP000717364">
    <property type="component" value="Unassembled WGS sequence"/>
</dbReference>
<dbReference type="RefSeq" id="WP_215607932.1">
    <property type="nucleotide sequence ID" value="NZ_JADOES010000007.1"/>
</dbReference>
<protein>
    <submittedName>
        <fullName evidence="1">Uncharacterized protein</fullName>
    </submittedName>
</protein>
<reference evidence="1" key="2">
    <citation type="journal article" date="2021" name="Mar. Drugs">
        <title>Genome Reduction and Secondary Metabolism of the Marine Sponge-Associated Cyanobacterium Leptothoe.</title>
        <authorList>
            <person name="Konstantinou D."/>
            <person name="Popin R.V."/>
            <person name="Fewer D.P."/>
            <person name="Sivonen K."/>
            <person name="Gkelis S."/>
        </authorList>
    </citation>
    <scope>NUCLEOTIDE SEQUENCE</scope>
    <source>
        <strain evidence="1">TAU-MAC 1115</strain>
    </source>
</reference>
<dbReference type="AlphaFoldDB" id="A0A947GGC8"/>